<dbReference type="CDD" id="cd03487">
    <property type="entry name" value="RT_Bac_retron_II"/>
    <property type="match status" value="1"/>
</dbReference>
<evidence type="ECO:0000256" key="8">
    <source>
        <dbReference type="ARBA" id="ARBA00034120"/>
    </source>
</evidence>
<dbReference type="InterPro" id="IPR043128">
    <property type="entry name" value="Rev_trsase/Diguanyl_cyclase"/>
</dbReference>
<name>A0ABM7UM82_9LEPT</name>
<dbReference type="SUPFAM" id="SSF50494">
    <property type="entry name" value="Trypsin-like serine proteases"/>
    <property type="match status" value="1"/>
</dbReference>
<evidence type="ECO:0000313" key="12">
    <source>
        <dbReference type="Proteomes" id="UP000245263"/>
    </source>
</evidence>
<dbReference type="Gene3D" id="3.30.70.270">
    <property type="match status" value="1"/>
</dbReference>
<dbReference type="PANTHER" id="PTHR34047">
    <property type="entry name" value="NUCLEAR INTRON MATURASE 1, MITOCHONDRIAL-RELATED"/>
    <property type="match status" value="1"/>
</dbReference>
<dbReference type="SUPFAM" id="SSF56672">
    <property type="entry name" value="DNA/RNA polymerases"/>
    <property type="match status" value="1"/>
</dbReference>
<dbReference type="InterPro" id="IPR000123">
    <property type="entry name" value="Reverse_transcriptase_msDNA"/>
</dbReference>
<dbReference type="RefSeq" id="WP_109020942.1">
    <property type="nucleotide sequence ID" value="NZ_AP025028.1"/>
</dbReference>
<dbReference type="EC" id="2.7.7.49" evidence="1"/>
<keyword evidence="2" id="KW-0808">Transferase</keyword>
<dbReference type="PRINTS" id="PR00866">
    <property type="entry name" value="RNADNAPOLMS"/>
</dbReference>
<evidence type="ECO:0000256" key="7">
    <source>
        <dbReference type="ARBA" id="ARBA00023118"/>
    </source>
</evidence>
<dbReference type="Gene3D" id="2.40.10.120">
    <property type="match status" value="1"/>
</dbReference>
<dbReference type="Proteomes" id="UP000245263">
    <property type="component" value="Chromosome 1"/>
</dbReference>
<evidence type="ECO:0000256" key="6">
    <source>
        <dbReference type="ARBA" id="ARBA00022918"/>
    </source>
</evidence>
<dbReference type="PROSITE" id="PS50878">
    <property type="entry name" value="RT_POL"/>
    <property type="match status" value="1"/>
</dbReference>
<gene>
    <name evidence="11" type="ORF">LPTSP3_g30840</name>
</gene>
<dbReference type="Pfam" id="PF00078">
    <property type="entry name" value="RVT_1"/>
    <property type="match status" value="1"/>
</dbReference>
<feature type="domain" description="Reverse transcriptase" evidence="10">
    <location>
        <begin position="31"/>
        <end position="252"/>
    </location>
</feature>
<keyword evidence="7" id="KW-0051">Antiviral defense</keyword>
<evidence type="ECO:0000313" key="11">
    <source>
        <dbReference type="EMBL" id="BDA80154.1"/>
    </source>
</evidence>
<keyword evidence="5" id="KW-0460">Magnesium</keyword>
<dbReference type="InterPro" id="IPR043502">
    <property type="entry name" value="DNA/RNA_pol_sf"/>
</dbReference>
<keyword evidence="12" id="KW-1185">Reference proteome</keyword>
<proteinExistence type="inferred from homology"/>
<reference evidence="11 12" key="1">
    <citation type="submission" date="2021-08" db="EMBL/GenBank/DDBJ databases">
        <title>Complete genome sequence of Leptospira kobayashii strain E30.</title>
        <authorList>
            <person name="Nakao R."/>
            <person name="Nakamura S."/>
            <person name="Masuzawa T."/>
            <person name="Koizumi N."/>
        </authorList>
    </citation>
    <scope>NUCLEOTIDE SEQUENCE [LARGE SCALE GENOMIC DNA]</scope>
    <source>
        <strain evidence="11 12">E30</strain>
    </source>
</reference>
<protein>
    <recommendedName>
        <fullName evidence="1">RNA-directed DNA polymerase</fullName>
        <ecNumber evidence="1">2.7.7.49</ecNumber>
    </recommendedName>
</protein>
<dbReference type="InterPro" id="IPR000477">
    <property type="entry name" value="RT_dom"/>
</dbReference>
<keyword evidence="4" id="KW-0479">Metal-binding</keyword>
<comment type="similarity">
    <text evidence="8">Belongs to the bacterial reverse transcriptase family.</text>
</comment>
<sequence>MAKVRTLIWAFLYHMLTLDEFEEKIGISIGKLNYIGYILKEEDKYLNFEISKRNGNSRQINSPNSILKHIQNRIKLILEENFHPYSVVHGFVNDKSILSNAKKHLNAKWILNLDIENFFGTINFGRVLGLFLSKPYKFDKKIATLIAQLVTYQNVLPQGSPASPIISNLICNKMDRDFISFCKSKHLIYTRYADDITISSQKRKYMNFDSTLDEDLLEDIKKLVNENGFKINSDKVSFSYGKDGGIVTGLRVNEKINIPRKTIRSLRGLYHSIRSNGYQVANEIYNRKYKNLNRLPKENKELINHINGHLNFIFMIKGQFDDVYSNYYNKFKTQLKLNIKSPIPKSVWDYIFIMESESTQKQGTAFKLNKFGIISCEHVYDNYSKIFLKNNFSKKFDLELIKKDERIDLIKSRALDLFIEDGLEINLDFHYKIGSKLRLLGFPNYRIGDSGMDKLITIVSKRTVSGVERILVDSGIVAGNSGGPILDLNGAVVGIAVTGAEDHDKLDVTENHSFIPIKYLLQF</sequence>
<keyword evidence="6" id="KW-0695">RNA-directed DNA polymerase</keyword>
<dbReference type="EMBL" id="AP025028">
    <property type="protein sequence ID" value="BDA80154.1"/>
    <property type="molecule type" value="Genomic_DNA"/>
</dbReference>
<evidence type="ECO:0000259" key="10">
    <source>
        <dbReference type="PROSITE" id="PS50878"/>
    </source>
</evidence>
<accession>A0ABM7UM82</accession>
<dbReference type="InterPro" id="IPR051083">
    <property type="entry name" value="GrpII_Intron_Splice-Mob/Def"/>
</dbReference>
<dbReference type="Gene3D" id="3.10.10.10">
    <property type="entry name" value="HIV Type 1 Reverse Transcriptase, subunit A, domain 1"/>
    <property type="match status" value="1"/>
</dbReference>
<evidence type="ECO:0000256" key="9">
    <source>
        <dbReference type="ARBA" id="ARBA00048173"/>
    </source>
</evidence>
<evidence type="ECO:0000256" key="2">
    <source>
        <dbReference type="ARBA" id="ARBA00022679"/>
    </source>
</evidence>
<evidence type="ECO:0000256" key="3">
    <source>
        <dbReference type="ARBA" id="ARBA00022695"/>
    </source>
</evidence>
<evidence type="ECO:0000256" key="1">
    <source>
        <dbReference type="ARBA" id="ARBA00012493"/>
    </source>
</evidence>
<evidence type="ECO:0000256" key="5">
    <source>
        <dbReference type="ARBA" id="ARBA00022842"/>
    </source>
</evidence>
<comment type="catalytic activity">
    <reaction evidence="9">
        <text>DNA(n) + a 2'-deoxyribonucleoside 5'-triphosphate = DNA(n+1) + diphosphate</text>
        <dbReference type="Rhea" id="RHEA:22508"/>
        <dbReference type="Rhea" id="RHEA-COMP:17339"/>
        <dbReference type="Rhea" id="RHEA-COMP:17340"/>
        <dbReference type="ChEBI" id="CHEBI:33019"/>
        <dbReference type="ChEBI" id="CHEBI:61560"/>
        <dbReference type="ChEBI" id="CHEBI:173112"/>
        <dbReference type="EC" id="2.7.7.49"/>
    </reaction>
</comment>
<organism evidence="11 12">
    <name type="scientific">Leptospira kobayashii</name>
    <dbReference type="NCBI Taxonomy" id="1917830"/>
    <lineage>
        <taxon>Bacteria</taxon>
        <taxon>Pseudomonadati</taxon>
        <taxon>Spirochaetota</taxon>
        <taxon>Spirochaetia</taxon>
        <taxon>Leptospirales</taxon>
        <taxon>Leptospiraceae</taxon>
        <taxon>Leptospira</taxon>
    </lineage>
</organism>
<evidence type="ECO:0000256" key="4">
    <source>
        <dbReference type="ARBA" id="ARBA00022723"/>
    </source>
</evidence>
<keyword evidence="3" id="KW-0548">Nucleotidyltransferase</keyword>
<dbReference type="InterPro" id="IPR009003">
    <property type="entry name" value="Peptidase_S1_PA"/>
</dbReference>
<dbReference type="PANTHER" id="PTHR34047:SF7">
    <property type="entry name" value="RNA-DIRECTED DNA POLYMERASE"/>
    <property type="match status" value="1"/>
</dbReference>